<reference evidence="1 2" key="1">
    <citation type="submission" date="2016-01" db="EMBL/GenBank/DDBJ databases">
        <title>Draft Genome Sequences of Seven Thermophilic Sporeformers Isolated from Foods.</title>
        <authorList>
            <person name="Berendsen E.M."/>
            <person name="Wells-Bennik M.H."/>
            <person name="Krawcyk A.O."/>
            <person name="De Jong A."/>
            <person name="Holsappel S."/>
            <person name="Eijlander R.T."/>
            <person name="Kuipers O.P."/>
        </authorList>
    </citation>
    <scope>NUCLEOTIDE SEQUENCE [LARGE SCALE GENOMIC DNA]</scope>
    <source>
        <strain evidence="1 2">B4114</strain>
    </source>
</reference>
<sequence>MVTTEPVTTGGNNVRNLPKYGLMSTTTAPAQRIAPYTAGIPYCPPIAIIVPTAVNVQPSITGKPMPNHLFFHACKNVAMPHVNKSMATKYVSCSLVKCNAPPTISGTTIAPAYIANTCWMPSDPTCHHFIFIDSSPRQQIE</sequence>
<proteinExistence type="predicted"/>
<dbReference type="AlphaFoldDB" id="A0A150NAX0"/>
<protein>
    <submittedName>
        <fullName evidence="1">Uncharacterized protein</fullName>
    </submittedName>
</protein>
<dbReference type="Proteomes" id="UP000075517">
    <property type="component" value="Unassembled WGS sequence"/>
</dbReference>
<dbReference type="EMBL" id="LQYY01000079">
    <property type="protein sequence ID" value="KYD33863.1"/>
    <property type="molecule type" value="Genomic_DNA"/>
</dbReference>
<comment type="caution">
    <text evidence="1">The sequence shown here is derived from an EMBL/GenBank/DDBJ whole genome shotgun (WGS) entry which is preliminary data.</text>
</comment>
<organism evidence="1 2">
    <name type="scientific">Geobacillus stearothermophilus</name>
    <name type="common">Bacillus stearothermophilus</name>
    <dbReference type="NCBI Taxonomy" id="1422"/>
    <lineage>
        <taxon>Bacteria</taxon>
        <taxon>Bacillati</taxon>
        <taxon>Bacillota</taxon>
        <taxon>Bacilli</taxon>
        <taxon>Bacillales</taxon>
        <taxon>Anoxybacillaceae</taxon>
        <taxon>Geobacillus</taxon>
    </lineage>
</organism>
<evidence type="ECO:0000313" key="1">
    <source>
        <dbReference type="EMBL" id="KYD33863.1"/>
    </source>
</evidence>
<accession>A0A150NAX0</accession>
<name>A0A150NAX0_GEOSE</name>
<gene>
    <name evidence="1" type="ORF">B4114_1289</name>
</gene>
<evidence type="ECO:0000313" key="2">
    <source>
        <dbReference type="Proteomes" id="UP000075517"/>
    </source>
</evidence>